<organism evidence="1">
    <name type="scientific">Kitasatospora sp. CMC57</name>
    <dbReference type="NCBI Taxonomy" id="3231513"/>
    <lineage>
        <taxon>Bacteria</taxon>
        <taxon>Bacillati</taxon>
        <taxon>Actinomycetota</taxon>
        <taxon>Actinomycetes</taxon>
        <taxon>Kitasatosporales</taxon>
        <taxon>Streptomycetaceae</taxon>
        <taxon>Kitasatospora</taxon>
    </lineage>
</organism>
<dbReference type="InterPro" id="IPR034660">
    <property type="entry name" value="DinB/YfiT-like"/>
</dbReference>
<dbReference type="EMBL" id="AP035881">
    <property type="protein sequence ID" value="BFP47249.1"/>
    <property type="molecule type" value="Genomic_DNA"/>
</dbReference>
<accession>A0AB33K0V5</accession>
<dbReference type="AlphaFoldDB" id="A0AB33K0V5"/>
<dbReference type="SUPFAM" id="SSF109854">
    <property type="entry name" value="DinB/YfiT-like putative metalloenzymes"/>
    <property type="match status" value="1"/>
</dbReference>
<reference evidence="1" key="1">
    <citation type="submission" date="2024-07" db="EMBL/GenBank/DDBJ databases">
        <title>Complete genome sequences of cellulolytic bacteria, Kitasatospora sp. CMC57 and Streptomyces sp. CMC78, isolated from Japanese agricultural soil.</title>
        <authorList>
            <person name="Hashimoto T."/>
            <person name="Ito M."/>
            <person name="Iwamoto M."/>
            <person name="Fukahori D."/>
            <person name="Shoda T."/>
            <person name="Sakoda M."/>
            <person name="Morohoshi T."/>
            <person name="Mitsuboshi M."/>
            <person name="Nishizawa T."/>
        </authorList>
    </citation>
    <scope>NUCLEOTIDE SEQUENCE</scope>
    <source>
        <strain evidence="1">CMC57</strain>
    </source>
</reference>
<gene>
    <name evidence="1" type="ORF">KCMC57_36170</name>
</gene>
<dbReference type="Pfam" id="PF04978">
    <property type="entry name" value="MST"/>
    <property type="match status" value="1"/>
</dbReference>
<dbReference type="Gene3D" id="1.20.120.450">
    <property type="entry name" value="dinb family like domain"/>
    <property type="match status" value="1"/>
</dbReference>
<protein>
    <submittedName>
        <fullName evidence="1">DUF664 domain-containing protein</fullName>
    </submittedName>
</protein>
<dbReference type="InterPro" id="IPR007061">
    <property type="entry name" value="MST-like"/>
</dbReference>
<name>A0AB33K0V5_9ACTN</name>
<dbReference type="NCBIfam" id="NF047843">
    <property type="entry name" value="MST_Rv0443"/>
    <property type="match status" value="1"/>
</dbReference>
<proteinExistence type="predicted"/>
<evidence type="ECO:0000313" key="1">
    <source>
        <dbReference type="EMBL" id="BFP47249.1"/>
    </source>
</evidence>
<sequence>MNSAALLVDAFGRVREVVHGAVAGLGPDELAARLDPKANSIAWLVWHLTRIQDDHVADVAGTEQLWTAQGWHDRFDLPFPATATGYGHTTHEVAAVQVSSARLLTDYYDAVHEHTLSYVRRLSGPALDRIVDESWTPPVTLGVRLVSVVSDSLQHAGQAAFIRGVLRRR</sequence>
<dbReference type="RefSeq" id="WP_407989624.1">
    <property type="nucleotide sequence ID" value="NZ_AP035881.2"/>
</dbReference>